<sequence>MNNIANSTSPVLNSMENRSEVEQYNENEELYRVEETEENTNLYTKKRYRDEDDTEMWTLVSRNSKRKYRRNLSEKSLEEIDDKIEVCITSKEKIPKQIELARFLKEHNILNIIRVKYATPYKIFVLFEEESDAEKMITSTALQEKGWKCYKTSEVGFSYGIIRDIELDLSEKDVQLSISSDLEIISVKRLFRRNDEIPEKLKNIIFIRRISLKEKITEALAIIWEWLISLCKTKVLELPIFKNIFESVDG</sequence>
<evidence type="ECO:0000313" key="1">
    <source>
        <dbReference type="EMBL" id="CAH0721124.1"/>
    </source>
</evidence>
<name>A0A8J9Y8B0_9NEOP</name>
<keyword evidence="2" id="KW-1185">Reference proteome</keyword>
<dbReference type="Proteomes" id="UP000838878">
    <property type="component" value="Chromosome 2"/>
</dbReference>
<organism evidence="1 2">
    <name type="scientific">Brenthis ino</name>
    <name type="common">lesser marbled fritillary</name>
    <dbReference type="NCBI Taxonomy" id="405034"/>
    <lineage>
        <taxon>Eukaryota</taxon>
        <taxon>Metazoa</taxon>
        <taxon>Ecdysozoa</taxon>
        <taxon>Arthropoda</taxon>
        <taxon>Hexapoda</taxon>
        <taxon>Insecta</taxon>
        <taxon>Pterygota</taxon>
        <taxon>Neoptera</taxon>
        <taxon>Endopterygota</taxon>
        <taxon>Lepidoptera</taxon>
        <taxon>Glossata</taxon>
        <taxon>Ditrysia</taxon>
        <taxon>Papilionoidea</taxon>
        <taxon>Nymphalidae</taxon>
        <taxon>Heliconiinae</taxon>
        <taxon>Argynnini</taxon>
        <taxon>Brenthis</taxon>
    </lineage>
</organism>
<dbReference type="EMBL" id="OV170222">
    <property type="protein sequence ID" value="CAH0721124.1"/>
    <property type="molecule type" value="Genomic_DNA"/>
</dbReference>
<feature type="non-terminal residue" evidence="1">
    <location>
        <position position="250"/>
    </location>
</feature>
<gene>
    <name evidence="1" type="ORF">BINO364_LOCUS7264</name>
</gene>
<accession>A0A8J9Y8B0</accession>
<dbReference type="OrthoDB" id="3039988at2759"/>
<proteinExistence type="predicted"/>
<dbReference type="AlphaFoldDB" id="A0A8J9Y8B0"/>
<reference evidence="1" key="1">
    <citation type="submission" date="2021-12" db="EMBL/GenBank/DDBJ databases">
        <authorList>
            <person name="Martin H S."/>
        </authorList>
    </citation>
    <scope>NUCLEOTIDE SEQUENCE</scope>
</reference>
<evidence type="ECO:0000313" key="2">
    <source>
        <dbReference type="Proteomes" id="UP000838878"/>
    </source>
</evidence>
<protein>
    <submittedName>
        <fullName evidence="1">Uncharacterized protein</fullName>
    </submittedName>
</protein>